<name>A0A2G8RLH8_9APHY</name>
<sequence length="108" mass="11525">MSSLDFHTSPTSALPEKFRALGSKVRDPLARSGPSFDGAGDVEQEFYCGDDSDSDEGAGSPEADHPFSGPRSFRKSGFSLTAISEEDEDEDEDEEEGEEGTTATDHCG</sequence>
<evidence type="ECO:0000313" key="3">
    <source>
        <dbReference type="Proteomes" id="UP000230002"/>
    </source>
</evidence>
<gene>
    <name evidence="2" type="ORF">GSI_15065</name>
</gene>
<dbReference type="AlphaFoldDB" id="A0A2G8RLH8"/>
<feature type="compositionally biased region" description="Acidic residues" evidence="1">
    <location>
        <begin position="84"/>
        <end position="99"/>
    </location>
</feature>
<comment type="caution">
    <text evidence="2">The sequence shown here is derived from an EMBL/GenBank/DDBJ whole genome shotgun (WGS) entry which is preliminary data.</text>
</comment>
<protein>
    <submittedName>
        <fullName evidence="2">Uncharacterized protein</fullName>
    </submittedName>
</protein>
<evidence type="ECO:0000313" key="2">
    <source>
        <dbReference type="EMBL" id="PIL22377.1"/>
    </source>
</evidence>
<reference evidence="2 3" key="1">
    <citation type="journal article" date="2015" name="Sci. Rep.">
        <title>Chromosome-level genome map provides insights into diverse defense mechanisms in the medicinal fungus Ganoderma sinense.</title>
        <authorList>
            <person name="Zhu Y."/>
            <person name="Xu J."/>
            <person name="Sun C."/>
            <person name="Zhou S."/>
            <person name="Xu H."/>
            <person name="Nelson D.R."/>
            <person name="Qian J."/>
            <person name="Song J."/>
            <person name="Luo H."/>
            <person name="Xiang L."/>
            <person name="Li Y."/>
            <person name="Xu Z."/>
            <person name="Ji A."/>
            <person name="Wang L."/>
            <person name="Lu S."/>
            <person name="Hayward A."/>
            <person name="Sun W."/>
            <person name="Li X."/>
            <person name="Schwartz D.C."/>
            <person name="Wang Y."/>
            <person name="Chen S."/>
        </authorList>
    </citation>
    <scope>NUCLEOTIDE SEQUENCE [LARGE SCALE GENOMIC DNA]</scope>
    <source>
        <strain evidence="2 3">ZZ0214-1</strain>
    </source>
</reference>
<proteinExistence type="predicted"/>
<keyword evidence="3" id="KW-1185">Reference proteome</keyword>
<feature type="compositionally biased region" description="Acidic residues" evidence="1">
    <location>
        <begin position="40"/>
        <end position="56"/>
    </location>
</feature>
<dbReference type="EMBL" id="AYKW01000069">
    <property type="protein sequence ID" value="PIL22377.1"/>
    <property type="molecule type" value="Genomic_DNA"/>
</dbReference>
<organism evidence="2 3">
    <name type="scientific">Ganoderma sinense ZZ0214-1</name>
    <dbReference type="NCBI Taxonomy" id="1077348"/>
    <lineage>
        <taxon>Eukaryota</taxon>
        <taxon>Fungi</taxon>
        <taxon>Dikarya</taxon>
        <taxon>Basidiomycota</taxon>
        <taxon>Agaricomycotina</taxon>
        <taxon>Agaricomycetes</taxon>
        <taxon>Polyporales</taxon>
        <taxon>Polyporaceae</taxon>
        <taxon>Ganoderma</taxon>
    </lineage>
</organism>
<evidence type="ECO:0000256" key="1">
    <source>
        <dbReference type="SAM" id="MobiDB-lite"/>
    </source>
</evidence>
<feature type="region of interest" description="Disordered" evidence="1">
    <location>
        <begin position="23"/>
        <end position="108"/>
    </location>
</feature>
<dbReference type="Proteomes" id="UP000230002">
    <property type="component" value="Unassembled WGS sequence"/>
</dbReference>
<accession>A0A2G8RLH8</accession>